<evidence type="ECO:0000256" key="5">
    <source>
        <dbReference type="SAM" id="MobiDB-lite"/>
    </source>
</evidence>
<comment type="subcellular location">
    <subcellularLocation>
        <location evidence="1">Secreted</location>
    </subcellularLocation>
</comment>
<dbReference type="Proteomes" id="UP000094065">
    <property type="component" value="Unassembled WGS sequence"/>
</dbReference>
<evidence type="ECO:0000259" key="6">
    <source>
        <dbReference type="PROSITE" id="PS52012"/>
    </source>
</evidence>
<proteinExistence type="predicted"/>
<feature type="domain" description="CFEM" evidence="6">
    <location>
        <begin position="40"/>
        <end position="150"/>
    </location>
</feature>
<gene>
    <name evidence="7" type="ORF">L202_08141</name>
</gene>
<sequence>MIQKPHALTESLDHHQISQSPKSALPTRPSNRSPTHSLTMKFAYTLSAIAGLTMVLAADSSSSLTDCQTTCSDSVLASNSTCGSSFSACACDNVYVQNVKICLYKGSCSTDVSTWFDTASAACEATGAEANYTSTHESNYTWSSDSASGSATSSPVSSASASASSSSSSSSGALPAQRIGAAALAFVGAVVGSAMLF</sequence>
<dbReference type="InterPro" id="IPR008427">
    <property type="entry name" value="Extracellular_membr_CFEM_dom"/>
</dbReference>
<keyword evidence="8" id="KW-1185">Reference proteome</keyword>
<name>A0A1E3H8N8_9TREE</name>
<dbReference type="OrthoDB" id="10532325at2759"/>
<dbReference type="PROSITE" id="PS52012">
    <property type="entry name" value="CFEM"/>
    <property type="match status" value="1"/>
</dbReference>
<dbReference type="AlphaFoldDB" id="A0A1E3H8N8"/>
<feature type="region of interest" description="Disordered" evidence="5">
    <location>
        <begin position="1"/>
        <end position="34"/>
    </location>
</feature>
<dbReference type="GeneID" id="30159450"/>
<evidence type="ECO:0000313" key="7">
    <source>
        <dbReference type="EMBL" id="ODN72702.1"/>
    </source>
</evidence>
<dbReference type="EMBL" id="AWGJ01000014">
    <property type="protein sequence ID" value="ODN72702.1"/>
    <property type="molecule type" value="Genomic_DNA"/>
</dbReference>
<reference evidence="7 8" key="1">
    <citation type="submission" date="2016-06" db="EMBL/GenBank/DDBJ databases">
        <title>Evolution of pathogenesis and genome organization in the Tremellales.</title>
        <authorList>
            <person name="Cuomo C."/>
            <person name="Litvintseva A."/>
            <person name="Heitman J."/>
            <person name="Chen Y."/>
            <person name="Sun S."/>
            <person name="Springer D."/>
            <person name="Dromer F."/>
            <person name="Young S."/>
            <person name="Zeng Q."/>
            <person name="Chapman S."/>
            <person name="Gujja S."/>
            <person name="Saif S."/>
            <person name="Birren B."/>
        </authorList>
    </citation>
    <scope>NUCLEOTIDE SEQUENCE [LARGE SCALE GENOMIC DNA]</scope>
    <source>
        <strain evidence="7 8">CBS 6039</strain>
    </source>
</reference>
<protein>
    <recommendedName>
        <fullName evidence="6">CFEM domain-containing protein</fullName>
    </recommendedName>
</protein>
<comment type="caution">
    <text evidence="7">The sequence shown here is derived from an EMBL/GenBank/DDBJ whole genome shotgun (WGS) entry which is preliminary data.</text>
</comment>
<keyword evidence="2" id="KW-0964">Secreted</keyword>
<keyword evidence="4" id="KW-1015">Disulfide bond</keyword>
<keyword evidence="3" id="KW-0732">Signal</keyword>
<dbReference type="RefSeq" id="XP_018988643.1">
    <property type="nucleotide sequence ID" value="XM_019142980.1"/>
</dbReference>
<evidence type="ECO:0000256" key="2">
    <source>
        <dbReference type="ARBA" id="ARBA00022525"/>
    </source>
</evidence>
<dbReference type="GO" id="GO:0005576">
    <property type="term" value="C:extracellular region"/>
    <property type="evidence" value="ECO:0007669"/>
    <property type="project" value="UniProtKB-SubCell"/>
</dbReference>
<organism evidence="7 8">
    <name type="scientific">Cryptococcus amylolentus CBS 6039</name>
    <dbReference type="NCBI Taxonomy" id="1295533"/>
    <lineage>
        <taxon>Eukaryota</taxon>
        <taxon>Fungi</taxon>
        <taxon>Dikarya</taxon>
        <taxon>Basidiomycota</taxon>
        <taxon>Agaricomycotina</taxon>
        <taxon>Tremellomycetes</taxon>
        <taxon>Tremellales</taxon>
        <taxon>Cryptococcaceae</taxon>
        <taxon>Cryptococcus</taxon>
    </lineage>
</organism>
<feature type="compositionally biased region" description="Polar residues" evidence="5">
    <location>
        <begin position="17"/>
        <end position="34"/>
    </location>
</feature>
<accession>A0A1E3H8N8</accession>
<evidence type="ECO:0000256" key="4">
    <source>
        <dbReference type="ARBA" id="ARBA00023157"/>
    </source>
</evidence>
<evidence type="ECO:0000256" key="3">
    <source>
        <dbReference type="ARBA" id="ARBA00022729"/>
    </source>
</evidence>
<evidence type="ECO:0000313" key="8">
    <source>
        <dbReference type="Proteomes" id="UP000094065"/>
    </source>
</evidence>
<evidence type="ECO:0000256" key="1">
    <source>
        <dbReference type="ARBA" id="ARBA00004613"/>
    </source>
</evidence>